<protein>
    <submittedName>
        <fullName evidence="1">Uncharacterized protein</fullName>
    </submittedName>
</protein>
<proteinExistence type="predicted"/>
<organism evidence="1 2">
    <name type="scientific">Candidatus Yanofskybacteria bacterium RIFCSPLOWO2_02_FULL_45_18</name>
    <dbReference type="NCBI Taxonomy" id="1802707"/>
    <lineage>
        <taxon>Bacteria</taxon>
        <taxon>Candidatus Yanofskyibacteriota</taxon>
    </lineage>
</organism>
<name>A0A1F8H277_9BACT</name>
<reference evidence="1 2" key="1">
    <citation type="journal article" date="2016" name="Nat. Commun.">
        <title>Thousands of microbial genomes shed light on interconnected biogeochemical processes in an aquifer system.</title>
        <authorList>
            <person name="Anantharaman K."/>
            <person name="Brown C.T."/>
            <person name="Hug L.A."/>
            <person name="Sharon I."/>
            <person name="Castelle C.J."/>
            <person name="Probst A.J."/>
            <person name="Thomas B.C."/>
            <person name="Singh A."/>
            <person name="Wilkins M.J."/>
            <person name="Karaoz U."/>
            <person name="Brodie E.L."/>
            <person name="Williams K.H."/>
            <person name="Hubbard S.S."/>
            <person name="Banfield J.F."/>
        </authorList>
    </citation>
    <scope>NUCLEOTIDE SEQUENCE [LARGE SCALE GENOMIC DNA]</scope>
</reference>
<accession>A0A1F8H277</accession>
<dbReference type="EMBL" id="MGKV01000020">
    <property type="protein sequence ID" value="OGN31744.1"/>
    <property type="molecule type" value="Genomic_DNA"/>
</dbReference>
<comment type="caution">
    <text evidence="1">The sequence shown here is derived from an EMBL/GenBank/DDBJ whole genome shotgun (WGS) entry which is preliminary data.</text>
</comment>
<evidence type="ECO:0000313" key="1">
    <source>
        <dbReference type="EMBL" id="OGN31744.1"/>
    </source>
</evidence>
<evidence type="ECO:0000313" key="2">
    <source>
        <dbReference type="Proteomes" id="UP000177609"/>
    </source>
</evidence>
<dbReference type="AlphaFoldDB" id="A0A1F8H277"/>
<dbReference type="Proteomes" id="UP000177609">
    <property type="component" value="Unassembled WGS sequence"/>
</dbReference>
<sequence length="69" mass="7936">MREETLAFVEREMNSFRHSFRALINALEETCYLTVGDHAVAFPEIENSAKLIGETSYQAARMLELEVKK</sequence>
<gene>
    <name evidence="1" type="ORF">A3J01_00245</name>
</gene>